<dbReference type="CTD" id="78776759"/>
<keyword evidence="2" id="KW-0472">Membrane</keyword>
<feature type="compositionally biased region" description="Basic and acidic residues" evidence="1">
    <location>
        <begin position="183"/>
        <end position="194"/>
    </location>
</feature>
<feature type="region of interest" description="Disordered" evidence="1">
    <location>
        <begin position="183"/>
        <end position="240"/>
    </location>
</feature>
<name>A0A6A5GD33_CAERE</name>
<comment type="caution">
    <text evidence="3">The sequence shown here is derived from an EMBL/GenBank/DDBJ whole genome shotgun (WGS) entry which is preliminary data.</text>
</comment>
<proteinExistence type="predicted"/>
<keyword evidence="2" id="KW-0812">Transmembrane</keyword>
<keyword evidence="2" id="KW-1133">Transmembrane helix</keyword>
<dbReference type="KEGG" id="crq:GCK72_019189"/>
<feature type="transmembrane region" description="Helical" evidence="2">
    <location>
        <begin position="33"/>
        <end position="58"/>
    </location>
</feature>
<dbReference type="Proteomes" id="UP000483820">
    <property type="component" value="Chromosome V"/>
</dbReference>
<evidence type="ECO:0000256" key="1">
    <source>
        <dbReference type="SAM" id="MobiDB-lite"/>
    </source>
</evidence>
<organism evidence="3 4">
    <name type="scientific">Caenorhabditis remanei</name>
    <name type="common">Caenorhabditis vulgaris</name>
    <dbReference type="NCBI Taxonomy" id="31234"/>
    <lineage>
        <taxon>Eukaryota</taxon>
        <taxon>Metazoa</taxon>
        <taxon>Ecdysozoa</taxon>
        <taxon>Nematoda</taxon>
        <taxon>Chromadorea</taxon>
        <taxon>Rhabditida</taxon>
        <taxon>Rhabditina</taxon>
        <taxon>Rhabditomorpha</taxon>
        <taxon>Rhabditoidea</taxon>
        <taxon>Rhabditidae</taxon>
        <taxon>Peloderinae</taxon>
        <taxon>Caenorhabditis</taxon>
    </lineage>
</organism>
<evidence type="ECO:0000313" key="4">
    <source>
        <dbReference type="Proteomes" id="UP000483820"/>
    </source>
</evidence>
<evidence type="ECO:0000313" key="3">
    <source>
        <dbReference type="EMBL" id="KAF1752634.1"/>
    </source>
</evidence>
<gene>
    <name evidence="3" type="ORF">GCK72_019189</name>
</gene>
<evidence type="ECO:0000256" key="2">
    <source>
        <dbReference type="SAM" id="Phobius"/>
    </source>
</evidence>
<accession>A0A6A5GD33</accession>
<reference evidence="3 4" key="1">
    <citation type="submission" date="2019-12" db="EMBL/GenBank/DDBJ databases">
        <title>Chromosome-level assembly of the Caenorhabditis remanei genome.</title>
        <authorList>
            <person name="Teterina A.A."/>
            <person name="Willis J.H."/>
            <person name="Phillips P.C."/>
        </authorList>
    </citation>
    <scope>NUCLEOTIDE SEQUENCE [LARGE SCALE GENOMIC DNA]</scope>
    <source>
        <strain evidence="3 4">PX506</strain>
        <tissue evidence="3">Whole organism</tissue>
    </source>
</reference>
<dbReference type="AlphaFoldDB" id="A0A6A5GD33"/>
<dbReference type="EMBL" id="WUAV01000005">
    <property type="protein sequence ID" value="KAF1752634.1"/>
    <property type="molecule type" value="Genomic_DNA"/>
</dbReference>
<dbReference type="RefSeq" id="XP_053581828.1">
    <property type="nucleotide sequence ID" value="XM_053732915.1"/>
</dbReference>
<sequence>MVTLHPFPAAYCQGILRDYFDCFTLFCHKSTYYTFYVVIGLLVYVPTPSFMFLTISDLEEMEEFVKRKYPNNLKVLEYPGVYILTDSGNTTVMNFIMICSVIGIFMVSELSQINPVSELVTTEDIPVNAVRMATKVAVSERGAHRTVMRPIAAKSADFGHWFLVSVGPFSWFVSEDTVGEQVGDLHESSKDKIDSNPLGSDGFSGDEEGDHGWGREEGNTFGPLDGGDDNVSVLTEKKNN</sequence>
<protein>
    <submittedName>
        <fullName evidence="3">Uncharacterized protein</fullName>
    </submittedName>
</protein>
<dbReference type="GeneID" id="78776759"/>